<feature type="domain" description="ABC transporter" evidence="9">
    <location>
        <begin position="5"/>
        <end position="265"/>
    </location>
</feature>
<dbReference type="OrthoDB" id="9802264at2"/>
<sequence>MSERLRIENLYKVFGKYPSDALRMLRDGGTKDFVFAKLGQVVGLNDVSLTVPGGVMYMVMGLSGSGKSTLARCINRLNEPSAGRVLLDGEAVLALDEKALREVRRTRMSMVFQHFALLPNKRVIDNVEFGLKLRGIPPAQRRRRAEELLSLVGLGRWGHHMPHELSGGMRQRVGLARALATDADILIMDEPFSGLDPLIRTEMQDELLRLQRTFNKTILFITHDFQEALKLGSRIAIMSEGRIVREGTPQSIVLEPGSDYVAAFTREIDRGRLFDARSVMKAPAVLWRGPAGTVVGGDGGGFLLDACERVVAGLAGREISLLRETGELSARRGSYVCVPEAAKLVEVARSYRADHTVGVIDDAGRLVGVIGAEQILARIAHLPASGAKS</sequence>
<dbReference type="GO" id="GO:0016887">
    <property type="term" value="F:ATP hydrolysis activity"/>
    <property type="evidence" value="ECO:0007669"/>
    <property type="project" value="InterPro"/>
</dbReference>
<dbReference type="InterPro" id="IPR051921">
    <property type="entry name" value="ABC_osmolyte_uptake_ATP-bind"/>
</dbReference>
<dbReference type="InterPro" id="IPR003439">
    <property type="entry name" value="ABC_transporter-like_ATP-bd"/>
</dbReference>
<dbReference type="AlphaFoldDB" id="A0A4R3LW13"/>
<dbReference type="GO" id="GO:0005524">
    <property type="term" value="F:ATP binding"/>
    <property type="evidence" value="ECO:0007669"/>
    <property type="project" value="UniProtKB-KW"/>
</dbReference>
<evidence type="ECO:0000256" key="8">
    <source>
        <dbReference type="ARBA" id="ARBA00068787"/>
    </source>
</evidence>
<gene>
    <name evidence="10" type="ORF">EDC64_106216</name>
</gene>
<dbReference type="GO" id="GO:0006970">
    <property type="term" value="P:response to osmotic stress"/>
    <property type="evidence" value="ECO:0007669"/>
    <property type="project" value="UniProtKB-ARBA"/>
</dbReference>
<comment type="caution">
    <text evidence="10">The sequence shown here is derived from an EMBL/GenBank/DDBJ whole genome shotgun (WGS) entry which is preliminary data.</text>
</comment>
<keyword evidence="2" id="KW-0813">Transport</keyword>
<evidence type="ECO:0000256" key="2">
    <source>
        <dbReference type="ARBA" id="ARBA00022448"/>
    </source>
</evidence>
<accession>A0A4R3LW13</accession>
<protein>
    <recommendedName>
        <fullName evidence="8">Trimethylamine N-oxide transport system ATP-binding protein TmoW</fullName>
        <ecNumber evidence="7">7.6.2.9</ecNumber>
    </recommendedName>
</protein>
<evidence type="ECO:0000256" key="7">
    <source>
        <dbReference type="ARBA" id="ARBA00066388"/>
    </source>
</evidence>
<comment type="subunit">
    <text evidence="6">The complex is probably composed of two ATP-binding proteins (TmoW), two transmembrane proteins (TmoV) and a solute-binding protein (TmoX).</text>
</comment>
<dbReference type="EC" id="7.6.2.9" evidence="7"/>
<dbReference type="SUPFAM" id="SSF52540">
    <property type="entry name" value="P-loop containing nucleoside triphosphate hydrolases"/>
    <property type="match status" value="1"/>
</dbReference>
<dbReference type="FunFam" id="3.40.50.300:FF:000201">
    <property type="entry name" value="Glycine betaine/L-proline ABC transporter ATP-binding protein"/>
    <property type="match status" value="1"/>
</dbReference>
<evidence type="ECO:0000313" key="11">
    <source>
        <dbReference type="Proteomes" id="UP000294664"/>
    </source>
</evidence>
<dbReference type="InterPro" id="IPR003593">
    <property type="entry name" value="AAA+_ATPase"/>
</dbReference>
<dbReference type="InterPro" id="IPR027417">
    <property type="entry name" value="P-loop_NTPase"/>
</dbReference>
<proteinExistence type="inferred from homology"/>
<dbReference type="PROSITE" id="PS00211">
    <property type="entry name" value="ABC_TRANSPORTER_1"/>
    <property type="match status" value="1"/>
</dbReference>
<dbReference type="InterPro" id="IPR017871">
    <property type="entry name" value="ABC_transporter-like_CS"/>
</dbReference>
<evidence type="ECO:0000256" key="3">
    <source>
        <dbReference type="ARBA" id="ARBA00022741"/>
    </source>
</evidence>
<dbReference type="EMBL" id="SMAI01000006">
    <property type="protein sequence ID" value="TCT04782.1"/>
    <property type="molecule type" value="Genomic_DNA"/>
</dbReference>
<comment type="similarity">
    <text evidence="1">Belongs to the ABC transporter superfamily.</text>
</comment>
<dbReference type="PANTHER" id="PTHR43869">
    <property type="entry name" value="GLYCINE BETAINE/PROLINE BETAINE TRANSPORT SYSTEM ATP-BINDING PROTEIN PROV"/>
    <property type="match status" value="1"/>
</dbReference>
<evidence type="ECO:0000313" key="10">
    <source>
        <dbReference type="EMBL" id="TCT04782.1"/>
    </source>
</evidence>
<keyword evidence="11" id="KW-1185">Reference proteome</keyword>
<evidence type="ECO:0000259" key="9">
    <source>
        <dbReference type="PROSITE" id="PS50893"/>
    </source>
</evidence>
<dbReference type="PROSITE" id="PS50893">
    <property type="entry name" value="ABC_TRANSPORTER_2"/>
    <property type="match status" value="1"/>
</dbReference>
<dbReference type="Gene3D" id="3.40.50.300">
    <property type="entry name" value="P-loop containing nucleotide triphosphate hydrolases"/>
    <property type="match status" value="1"/>
</dbReference>
<reference evidence="10 11" key="1">
    <citation type="submission" date="2019-03" db="EMBL/GenBank/DDBJ databases">
        <title>Genomic Encyclopedia of Type Strains, Phase IV (KMG-IV): sequencing the most valuable type-strain genomes for metagenomic binning, comparative biology and taxonomic classification.</title>
        <authorList>
            <person name="Goeker M."/>
        </authorList>
    </citation>
    <scope>NUCLEOTIDE SEQUENCE [LARGE SCALE GENOMIC DNA]</scope>
    <source>
        <strain evidence="10 11">DSM 9035</strain>
    </source>
</reference>
<keyword evidence="3" id="KW-0547">Nucleotide-binding</keyword>
<evidence type="ECO:0000256" key="4">
    <source>
        <dbReference type="ARBA" id="ARBA00022840"/>
    </source>
</evidence>
<comment type="catalytic activity">
    <reaction evidence="5">
        <text>a quaternary ammonium(out) + ATP + H2O = a quaternary ammonium(in) + ADP + phosphate + H(+)</text>
        <dbReference type="Rhea" id="RHEA:11036"/>
        <dbReference type="ChEBI" id="CHEBI:15377"/>
        <dbReference type="ChEBI" id="CHEBI:15378"/>
        <dbReference type="ChEBI" id="CHEBI:30616"/>
        <dbReference type="ChEBI" id="CHEBI:35267"/>
        <dbReference type="ChEBI" id="CHEBI:43474"/>
        <dbReference type="ChEBI" id="CHEBI:456216"/>
        <dbReference type="EC" id="7.6.2.9"/>
    </reaction>
    <physiologicalReaction direction="left-to-right" evidence="5">
        <dbReference type="Rhea" id="RHEA:11037"/>
    </physiologicalReaction>
</comment>
<evidence type="ECO:0000256" key="6">
    <source>
        <dbReference type="ARBA" id="ARBA00061968"/>
    </source>
</evidence>
<dbReference type="Proteomes" id="UP000294664">
    <property type="component" value="Unassembled WGS sequence"/>
</dbReference>
<evidence type="ECO:0000256" key="5">
    <source>
        <dbReference type="ARBA" id="ARBA00051811"/>
    </source>
</evidence>
<dbReference type="GO" id="GO:0015418">
    <property type="term" value="F:ABC-type quaternary ammonium compound transporting activity"/>
    <property type="evidence" value="ECO:0007669"/>
    <property type="project" value="UniProtKB-EC"/>
</dbReference>
<dbReference type="SMART" id="SM00382">
    <property type="entry name" value="AAA"/>
    <property type="match status" value="1"/>
</dbReference>
<evidence type="ECO:0000256" key="1">
    <source>
        <dbReference type="ARBA" id="ARBA00005417"/>
    </source>
</evidence>
<organism evidence="10 11">
    <name type="scientific">Aquabacter spiritensis</name>
    <dbReference type="NCBI Taxonomy" id="933073"/>
    <lineage>
        <taxon>Bacteria</taxon>
        <taxon>Pseudomonadati</taxon>
        <taxon>Pseudomonadota</taxon>
        <taxon>Alphaproteobacteria</taxon>
        <taxon>Hyphomicrobiales</taxon>
        <taxon>Xanthobacteraceae</taxon>
        <taxon>Aquabacter</taxon>
    </lineage>
</organism>
<dbReference type="PANTHER" id="PTHR43869:SF1">
    <property type="entry name" value="GLYCINE BETAINE_PROLINE BETAINE TRANSPORT SYSTEM ATP-BINDING PROTEIN PROV"/>
    <property type="match status" value="1"/>
</dbReference>
<dbReference type="Pfam" id="PF00005">
    <property type="entry name" value="ABC_tran"/>
    <property type="match status" value="1"/>
</dbReference>
<name>A0A4R3LW13_9HYPH</name>
<keyword evidence="4 10" id="KW-0067">ATP-binding</keyword>
<dbReference type="RefSeq" id="WP_132031591.1">
    <property type="nucleotide sequence ID" value="NZ_SMAI01000006.1"/>
</dbReference>